<keyword evidence="3" id="KW-1185">Reference proteome</keyword>
<dbReference type="AlphaFoldDB" id="A0A395HR42"/>
<sequence length="489" mass="53853">MPREEFSPRLATISNSPYATYVRAINIRIGDSSCNCGGRRRFTKQDAQSLTTSLSRLCNIGHMEIMSGLPVNGEQDKRRALRIFHSILQGVSPKLISLCMDVPFIPIDTAHLTPEFRDTEKHLEPILPRLTEFEIWQEEHNKRPLSQPSFATWVFGLIAAAANPNNRRRAQRPPSRVTRASAQLRLQDIPAGPSPPCLQTIDLGSVSISARSLAFLLAQSKHLIWHIVFEDVRLIDGGWQDILAIMAQMPNLEYCRFDDCSFPSHNSDTRYAYFSFPLEAPPSSDYDSDSLPSLDNDDDSLGFGTEEEDMSSGTEISADDDYPPPWAPPPGAVAEADDLSVSESETDTSASDDEYGGGPPPQSLPLPDALLVAPPGMTVADVQVTVMTNVIMTVPVPSFLTQANIQPMLLDAEGSVMTDDSSVDSDDSLEGENASIYSFISGELDTIPEELVPACSTLLRRVEANRKALGKRPLLRNSRWLLNKEALHM</sequence>
<accession>A0A395HR42</accession>
<reference evidence="2 3" key="1">
    <citation type="submission" date="2018-02" db="EMBL/GenBank/DDBJ databases">
        <title>The genomes of Aspergillus section Nigri reveals drivers in fungal speciation.</title>
        <authorList>
            <consortium name="DOE Joint Genome Institute"/>
            <person name="Vesth T.C."/>
            <person name="Nybo J."/>
            <person name="Theobald S."/>
            <person name="Brandl J."/>
            <person name="Frisvad J.C."/>
            <person name="Nielsen K.F."/>
            <person name="Lyhne E.K."/>
            <person name="Kogle M.E."/>
            <person name="Kuo A."/>
            <person name="Riley R."/>
            <person name="Clum A."/>
            <person name="Nolan M."/>
            <person name="Lipzen A."/>
            <person name="Salamov A."/>
            <person name="Henrissat B."/>
            <person name="Wiebenga A."/>
            <person name="De vries R.P."/>
            <person name="Grigoriev I.V."/>
            <person name="Mortensen U.H."/>
            <person name="Andersen M.R."/>
            <person name="Baker S.E."/>
        </authorList>
    </citation>
    <scope>NUCLEOTIDE SEQUENCE [LARGE SCALE GENOMIC DNA]</scope>
    <source>
        <strain evidence="2 3">CBS 101889</strain>
    </source>
</reference>
<feature type="region of interest" description="Disordered" evidence="1">
    <location>
        <begin position="283"/>
        <end position="368"/>
    </location>
</feature>
<evidence type="ECO:0000313" key="2">
    <source>
        <dbReference type="EMBL" id="RAL08724.1"/>
    </source>
</evidence>
<feature type="compositionally biased region" description="Acidic residues" evidence="1">
    <location>
        <begin position="335"/>
        <end position="355"/>
    </location>
</feature>
<dbReference type="RefSeq" id="XP_025547878.1">
    <property type="nucleotide sequence ID" value="XM_025695786.1"/>
</dbReference>
<organism evidence="2 3">
    <name type="scientific">Aspergillus homomorphus (strain CBS 101889)</name>
    <dbReference type="NCBI Taxonomy" id="1450537"/>
    <lineage>
        <taxon>Eukaryota</taxon>
        <taxon>Fungi</taxon>
        <taxon>Dikarya</taxon>
        <taxon>Ascomycota</taxon>
        <taxon>Pezizomycotina</taxon>
        <taxon>Eurotiomycetes</taxon>
        <taxon>Eurotiomycetidae</taxon>
        <taxon>Eurotiales</taxon>
        <taxon>Aspergillaceae</taxon>
        <taxon>Aspergillus</taxon>
        <taxon>Aspergillus subgen. Circumdati</taxon>
    </lineage>
</organism>
<name>A0A395HR42_ASPHC</name>
<feature type="compositionally biased region" description="Acidic residues" evidence="1">
    <location>
        <begin position="295"/>
        <end position="310"/>
    </location>
</feature>
<dbReference type="GeneID" id="37200075"/>
<gene>
    <name evidence="2" type="ORF">BO97DRAFT_408125</name>
</gene>
<protein>
    <submittedName>
        <fullName evidence="2">Uncharacterized protein</fullName>
    </submittedName>
</protein>
<dbReference type="VEuPathDB" id="FungiDB:BO97DRAFT_408125"/>
<dbReference type="EMBL" id="KZ824310">
    <property type="protein sequence ID" value="RAL08724.1"/>
    <property type="molecule type" value="Genomic_DNA"/>
</dbReference>
<evidence type="ECO:0000256" key="1">
    <source>
        <dbReference type="SAM" id="MobiDB-lite"/>
    </source>
</evidence>
<proteinExistence type="predicted"/>
<dbReference type="Proteomes" id="UP000248961">
    <property type="component" value="Unassembled WGS sequence"/>
</dbReference>
<evidence type="ECO:0000313" key="3">
    <source>
        <dbReference type="Proteomes" id="UP000248961"/>
    </source>
</evidence>
<feature type="compositionally biased region" description="Low complexity" evidence="1">
    <location>
        <begin position="283"/>
        <end position="294"/>
    </location>
</feature>